<dbReference type="Pfam" id="PF07690">
    <property type="entry name" value="MFS_1"/>
    <property type="match status" value="1"/>
</dbReference>
<feature type="transmembrane region" description="Helical" evidence="7">
    <location>
        <begin position="134"/>
        <end position="154"/>
    </location>
</feature>
<dbReference type="RefSeq" id="WP_173134807.1">
    <property type="nucleotide sequence ID" value="NZ_CBCSGW010000012.1"/>
</dbReference>
<feature type="transmembrane region" description="Helical" evidence="7">
    <location>
        <begin position="331"/>
        <end position="348"/>
    </location>
</feature>
<evidence type="ECO:0000259" key="8">
    <source>
        <dbReference type="PROSITE" id="PS50850"/>
    </source>
</evidence>
<dbReference type="EMBL" id="JAAATY010000013">
    <property type="protein sequence ID" value="NRN67294.1"/>
    <property type="molecule type" value="Genomic_DNA"/>
</dbReference>
<organism evidence="9 10">
    <name type="scientific">Kibdelosporangium persicum</name>
    <dbReference type="NCBI Taxonomy" id="2698649"/>
    <lineage>
        <taxon>Bacteria</taxon>
        <taxon>Bacillati</taxon>
        <taxon>Actinomycetota</taxon>
        <taxon>Actinomycetes</taxon>
        <taxon>Pseudonocardiales</taxon>
        <taxon>Pseudonocardiaceae</taxon>
        <taxon>Kibdelosporangium</taxon>
    </lineage>
</organism>
<dbReference type="InterPro" id="IPR020846">
    <property type="entry name" value="MFS_dom"/>
</dbReference>
<comment type="caution">
    <text evidence="9">The sequence shown here is derived from an EMBL/GenBank/DDBJ whole genome shotgun (WGS) entry which is preliminary data.</text>
</comment>
<dbReference type="PRINTS" id="PR01036">
    <property type="entry name" value="TCRTETB"/>
</dbReference>
<feature type="transmembrane region" description="Helical" evidence="7">
    <location>
        <begin position="354"/>
        <end position="375"/>
    </location>
</feature>
<dbReference type="PANTHER" id="PTHR42718">
    <property type="entry name" value="MAJOR FACILITATOR SUPERFAMILY MULTIDRUG TRANSPORTER MFSC"/>
    <property type="match status" value="1"/>
</dbReference>
<sequence length="516" mass="52653">MTSRLVSAATIFVACLAQLMIAVDVTVLYLAVPALTTQLGASGESVLWIADIYGFTMAGLLVTMGNLGDRFGRRRVLVYGAIAFAACSVLAAYAPTPELLIVARALLGVAGAAVLPATSSLLRAVFTTQQARTAAIGASAGVSAAGFAIGPIVGGLLLDSFWWGSVFLVNVPVTALILVAAKYVPESRTPEPLRLDLFSVVLSVIGVVAVVYAVKGAFYTGLWHADVLAALGLGVAALALFARRQLRLPVALIDLRLFLDRGFAASVGSNLISVFTLAAFGLIISQYFQLVRGWSSIQSGLAYIPSALAAMLAGGLLAARAVNRFGRSVSVALGLGLAVLGFAVFALIEADSPYALVMVAQVAFGAGAGLTLTVTSDTILGTVPRSRAGAAAAVSATAYELGGSLGIAVVGSVLSGIYRAQLVLPAGVPAPMAEQVHESFYEALTVAAALQDTIGAAVRNAAVTAFVDGIQVSMVFSAAVMAVLALIALRSLRGVPKVIEKDAVEEQGTAGGTPLS</sequence>
<keyword evidence="5 7" id="KW-1133">Transmembrane helix</keyword>
<dbReference type="CDD" id="cd17321">
    <property type="entry name" value="MFS_MMR_MDR_like"/>
    <property type="match status" value="1"/>
</dbReference>
<keyword evidence="6 7" id="KW-0472">Membrane</keyword>
<feature type="transmembrane region" description="Helical" evidence="7">
    <location>
        <begin position="470"/>
        <end position="489"/>
    </location>
</feature>
<evidence type="ECO:0000256" key="1">
    <source>
        <dbReference type="ARBA" id="ARBA00004651"/>
    </source>
</evidence>
<feature type="transmembrane region" description="Helical" evidence="7">
    <location>
        <begin position="300"/>
        <end position="319"/>
    </location>
</feature>
<feature type="transmembrane region" description="Helical" evidence="7">
    <location>
        <begin position="46"/>
        <end position="64"/>
    </location>
</feature>
<feature type="transmembrane region" description="Helical" evidence="7">
    <location>
        <begin position="263"/>
        <end position="288"/>
    </location>
</feature>
<comment type="subcellular location">
    <subcellularLocation>
        <location evidence="1">Cell membrane</location>
        <topology evidence="1">Multi-pass membrane protein</topology>
    </subcellularLocation>
</comment>
<dbReference type="Proteomes" id="UP000763557">
    <property type="component" value="Unassembled WGS sequence"/>
</dbReference>
<keyword evidence="10" id="KW-1185">Reference proteome</keyword>
<dbReference type="Gene3D" id="1.20.1250.20">
    <property type="entry name" value="MFS general substrate transporter like domains"/>
    <property type="match status" value="1"/>
</dbReference>
<feature type="transmembrane region" description="Helical" evidence="7">
    <location>
        <begin position="193"/>
        <end position="214"/>
    </location>
</feature>
<evidence type="ECO:0000256" key="6">
    <source>
        <dbReference type="ARBA" id="ARBA00023136"/>
    </source>
</evidence>
<feature type="transmembrane region" description="Helical" evidence="7">
    <location>
        <begin position="101"/>
        <end position="122"/>
    </location>
</feature>
<feature type="domain" description="Major facilitator superfamily (MFS) profile" evidence="8">
    <location>
        <begin position="10"/>
        <end position="497"/>
    </location>
</feature>
<evidence type="ECO:0000313" key="10">
    <source>
        <dbReference type="Proteomes" id="UP000763557"/>
    </source>
</evidence>
<dbReference type="PROSITE" id="PS50850">
    <property type="entry name" value="MFS"/>
    <property type="match status" value="1"/>
</dbReference>
<evidence type="ECO:0000256" key="7">
    <source>
        <dbReference type="SAM" id="Phobius"/>
    </source>
</evidence>
<protein>
    <submittedName>
        <fullName evidence="9">Drug resistance transporter</fullName>
    </submittedName>
</protein>
<keyword evidence="4 7" id="KW-0812">Transmembrane</keyword>
<dbReference type="Gene3D" id="1.20.1720.10">
    <property type="entry name" value="Multidrug resistance protein D"/>
    <property type="match status" value="1"/>
</dbReference>
<evidence type="ECO:0000256" key="5">
    <source>
        <dbReference type="ARBA" id="ARBA00022989"/>
    </source>
</evidence>
<evidence type="ECO:0000256" key="3">
    <source>
        <dbReference type="ARBA" id="ARBA00022475"/>
    </source>
</evidence>
<dbReference type="InterPro" id="IPR011701">
    <property type="entry name" value="MFS"/>
</dbReference>
<reference evidence="9 10" key="1">
    <citation type="submission" date="2020-01" db="EMBL/GenBank/DDBJ databases">
        <title>Kibdelosporangium persica a novel Actinomycetes from a hot desert in Iran.</title>
        <authorList>
            <person name="Safaei N."/>
            <person name="Zaburannyi N."/>
            <person name="Mueller R."/>
            <person name="Wink J."/>
        </authorList>
    </citation>
    <scope>NUCLEOTIDE SEQUENCE [LARGE SCALE GENOMIC DNA]</scope>
    <source>
        <strain evidence="9 10">4NS15</strain>
    </source>
</reference>
<feature type="transmembrane region" description="Helical" evidence="7">
    <location>
        <begin position="76"/>
        <end position="95"/>
    </location>
</feature>
<keyword evidence="3" id="KW-1003">Cell membrane</keyword>
<accession>A0ABX2F7H3</accession>
<name>A0ABX2F7H3_9PSEU</name>
<evidence type="ECO:0000313" key="9">
    <source>
        <dbReference type="EMBL" id="NRN67294.1"/>
    </source>
</evidence>
<dbReference type="PANTHER" id="PTHR42718:SF47">
    <property type="entry name" value="METHYL VIOLOGEN RESISTANCE PROTEIN SMVA"/>
    <property type="match status" value="1"/>
</dbReference>
<feature type="transmembrane region" description="Helical" evidence="7">
    <location>
        <begin position="396"/>
        <end position="418"/>
    </location>
</feature>
<dbReference type="InterPro" id="IPR036259">
    <property type="entry name" value="MFS_trans_sf"/>
</dbReference>
<feature type="transmembrane region" description="Helical" evidence="7">
    <location>
        <begin position="160"/>
        <end position="181"/>
    </location>
</feature>
<evidence type="ECO:0000256" key="4">
    <source>
        <dbReference type="ARBA" id="ARBA00022692"/>
    </source>
</evidence>
<evidence type="ECO:0000256" key="2">
    <source>
        <dbReference type="ARBA" id="ARBA00022448"/>
    </source>
</evidence>
<gene>
    <name evidence="9" type="ORF">GC106_45270</name>
</gene>
<feature type="transmembrane region" description="Helical" evidence="7">
    <location>
        <begin position="220"/>
        <end position="242"/>
    </location>
</feature>
<dbReference type="SUPFAM" id="SSF103473">
    <property type="entry name" value="MFS general substrate transporter"/>
    <property type="match status" value="1"/>
</dbReference>
<keyword evidence="2" id="KW-0813">Transport</keyword>
<proteinExistence type="predicted"/>
<dbReference type="PROSITE" id="PS51257">
    <property type="entry name" value="PROKAR_LIPOPROTEIN"/>
    <property type="match status" value="1"/>
</dbReference>